<organism evidence="3">
    <name type="scientific">Wolinella succinogenes (strain ATCC 29543 / DSM 1740 / CCUG 13145 / JCM 31913 / LMG 7466 / NCTC 11488 / FDC 602W)</name>
    <name type="common">Vibrio succinogenes</name>
    <dbReference type="NCBI Taxonomy" id="273121"/>
    <lineage>
        <taxon>Bacteria</taxon>
        <taxon>Pseudomonadati</taxon>
        <taxon>Campylobacterota</taxon>
        <taxon>Epsilonproteobacteria</taxon>
        <taxon>Campylobacterales</taxon>
        <taxon>Helicobacteraceae</taxon>
        <taxon>Wolinella</taxon>
    </lineage>
</organism>
<dbReference type="STRING" id="273121.WS0361"/>
<dbReference type="InterPro" id="IPR003744">
    <property type="entry name" value="YhhQ"/>
</dbReference>
<dbReference type="HOGENOM" id="CLU_075503_3_0_7"/>
<dbReference type="EMBL" id="BX571658">
    <property type="protein sequence ID" value="CAE09509.1"/>
    <property type="molecule type" value="Genomic_DNA"/>
</dbReference>
<dbReference type="AlphaFoldDB" id="Q7MSK5"/>
<comment type="subcellular location">
    <subcellularLocation>
        <location evidence="1">Cell inner membrane</location>
        <topology evidence="1">Multi-pass membrane protein</topology>
    </subcellularLocation>
</comment>
<gene>
    <name evidence="2" type="ordered locus">WS0361</name>
</gene>
<dbReference type="eggNOG" id="COG1738">
    <property type="taxonomic scope" value="Bacteria"/>
</dbReference>
<dbReference type="PANTHER" id="PTHR34300">
    <property type="entry name" value="QUEUOSINE PRECURSOR TRANSPORTER-RELATED"/>
    <property type="match status" value="1"/>
</dbReference>
<comment type="similarity">
    <text evidence="1">Belongs to the vitamin uptake transporter (VUT/ECF) (TC 2.A.88) family. Q precursor transporter subfamily.</text>
</comment>
<keyword evidence="1" id="KW-0997">Cell inner membrane</keyword>
<keyword evidence="1" id="KW-0812">Transmembrane</keyword>
<dbReference type="Pfam" id="PF02592">
    <property type="entry name" value="Vut_1"/>
    <property type="match status" value="2"/>
</dbReference>
<dbReference type="GO" id="GO:0022857">
    <property type="term" value="F:transmembrane transporter activity"/>
    <property type="evidence" value="ECO:0007669"/>
    <property type="project" value="UniProtKB-UniRule"/>
</dbReference>
<accession>Q7MSK5</accession>
<dbReference type="HAMAP" id="MF_02088">
    <property type="entry name" value="Q_prec_transport"/>
    <property type="match status" value="1"/>
</dbReference>
<dbReference type="PANTHER" id="PTHR34300:SF2">
    <property type="entry name" value="QUEUOSINE PRECURSOR TRANSPORTER-RELATED"/>
    <property type="match status" value="1"/>
</dbReference>
<keyword evidence="1" id="KW-1133">Transmembrane helix</keyword>
<dbReference type="NCBIfam" id="TIGR00697">
    <property type="entry name" value="queuosine precursor transporter"/>
    <property type="match status" value="1"/>
</dbReference>
<feature type="transmembrane region" description="Helical" evidence="1">
    <location>
        <begin position="7"/>
        <end position="25"/>
    </location>
</feature>
<dbReference type="KEGG" id="wsu:WS0361"/>
<dbReference type="GO" id="GO:0005886">
    <property type="term" value="C:plasma membrane"/>
    <property type="evidence" value="ECO:0007669"/>
    <property type="project" value="UniProtKB-SubCell"/>
</dbReference>
<evidence type="ECO:0000256" key="1">
    <source>
        <dbReference type="HAMAP-Rule" id="MF_02088"/>
    </source>
</evidence>
<proteinExistence type="inferred from homology"/>
<protein>
    <recommendedName>
        <fullName evidence="1">Probable queuosine precursor transporter</fullName>
        <shortName evidence="1">Q precursor transporter</shortName>
    </recommendedName>
</protein>
<evidence type="ECO:0000313" key="2">
    <source>
        <dbReference type="EMBL" id="CAE09509.1"/>
    </source>
</evidence>
<keyword evidence="1" id="KW-0813">Transport</keyword>
<dbReference type="Proteomes" id="UP000000422">
    <property type="component" value="Chromosome"/>
</dbReference>
<keyword evidence="1" id="KW-1003">Cell membrane</keyword>
<dbReference type="RefSeq" id="WP_011138309.1">
    <property type="nucleotide sequence ID" value="NC_005090.1"/>
</dbReference>
<evidence type="ECO:0000313" key="3">
    <source>
        <dbReference type="Proteomes" id="UP000000422"/>
    </source>
</evidence>
<feature type="transmembrane region" description="Helical" evidence="1">
    <location>
        <begin position="83"/>
        <end position="103"/>
    </location>
</feature>
<comment type="function">
    <text evidence="1">Involved in the import of queuosine (Q) precursors, required for Q precursor salvage.</text>
</comment>
<reference evidence="2 3" key="1">
    <citation type="journal article" date="2003" name="Proc. Natl. Acad. Sci. U.S.A.">
        <title>Complete genome sequence and analysis of Wolinella succinogenes.</title>
        <authorList>
            <person name="Baar C."/>
            <person name="Eppinger M."/>
            <person name="Raddatz G."/>
            <person name="Simon JM."/>
            <person name="Lanz C."/>
            <person name="Klimmek O."/>
            <person name="Nandakumar R."/>
            <person name="Gross R."/>
            <person name="Rosinus A."/>
            <person name="Keller H."/>
            <person name="Jagtap P."/>
            <person name="Linke B."/>
            <person name="Meyer F."/>
            <person name="Lederer H."/>
            <person name="Schuster S.C."/>
        </authorList>
    </citation>
    <scope>NUCLEOTIDE SEQUENCE [LARGE SCALE GENOMIC DNA]</scope>
    <source>
        <strain evidence="3">ATCC 29543 / DSM 1740 / CCUG 13145 / JCM 31913 / LMG 7466 / NCTC 11488 / FDC 602W</strain>
    </source>
</reference>
<feature type="transmembrane region" description="Helical" evidence="1">
    <location>
        <begin position="124"/>
        <end position="146"/>
    </location>
</feature>
<sequence length="181" mass="20896">MSSKSFYFSSILFAALIVLSNFTVQYSINDYLTYGALTYPFTFLLADVLSERYAKEEVLKVVRLGIVLAFVPSLLASDWRIALASVGAFFIAQPLDVYLFYYLKEKFPKLWWLRNNGSTMLSQWVDTMIFFHVAFLFVMPWPNVIMLALGDYAIKILLALLDTPLFYLLAIRVQKRLGIKR</sequence>
<keyword evidence="3" id="KW-1185">Reference proteome</keyword>
<keyword evidence="1" id="KW-0472">Membrane</keyword>
<name>Q7MSK5_WOLSU</name>
<feature type="transmembrane region" description="Helical" evidence="1">
    <location>
        <begin position="152"/>
        <end position="171"/>
    </location>
</feature>